<feature type="domain" description="Transketolase-like pyrimidine-binding" evidence="7">
    <location>
        <begin position="600"/>
        <end position="794"/>
    </location>
</feature>
<dbReference type="Gene3D" id="3.40.50.12470">
    <property type="match status" value="1"/>
</dbReference>
<evidence type="ECO:0000256" key="6">
    <source>
        <dbReference type="ARBA" id="ARBA00051911"/>
    </source>
</evidence>
<dbReference type="GO" id="GO:0045252">
    <property type="term" value="C:oxoglutarate dehydrogenase complex"/>
    <property type="evidence" value="ECO:0007669"/>
    <property type="project" value="TreeGrafter"/>
</dbReference>
<dbReference type="InterPro" id="IPR031717">
    <property type="entry name" value="ODO-1/KGD_C"/>
</dbReference>
<sequence>MRVEEGFTMANEQPGSLQTFWHQFSGPNLAYLLEQYEQYLADPNAVPEDVRSLFAQYGDPAQAVSASPIETQPVFGPQVSALSPRTLEAAAKAYQLAQAIRANGHLAADTDPLFAPEGSPELEPSTYGLVEADLASLPASVVGGPIAQTAPNALAAIEALRKAYCSDLGYEFAHLSSREERAWFEDQIENRRFHQPLTLDEAKALYELLARAQLFERFMHKRFVGQKRFSVEGVDALVPMVDALAKMAVDAGFDHVFIGMAHRGRLNVLAHVLKKPYERIFSEFHAGNGMASDEELAEYMLGWGGDVKYHMGWTRTFETANGRKARYVLSNNPSHLEFVDPVVEGMTRAAQDDRTRPGQPVQDVHKAFPILVHGDAAFTGEGVVAETLNFSKIPGYYTGGTVHIIANNHLGFTADPEQGRSTRYASDIAKGYDLPVVHVSADNPEACLRAVRLAFLYRETFQKDVVIDLVGYRRWGHNESDDPAMTQPVMYAKIASHPTVMEIYANELVSRGAFTAADLQKIDQAIDEELLQAYKKYPEIHTPAAITDFSEPTEDASPVPLEELKEINRALLETPPDFTVYPKLKRILERRRDALDGGDIDWAHAEALAFGTILRSGTPIRMSGQDSERGTFGQRHLVLHDANTNARYAPLQHLPGAKASFVVYNSPLSETAVIGFEYGYSVEAKDALVLWEAQYGDFANVGQPLFDNFIVAARSKWGETSGLVLLLPHGFEGQAHEHSSGRVERFLQLAARNNIVVANVTTSAQYFHLLRRQAARLKNPRPLVIMTPKSLLRNPLAASKPEDLTNGRFQPVLHFAKIGEGAQAVRRLILSSGKVGVDLAAEMSKRGEEACAHVATARVEQLYPFPADRVKDVIASYPNLQEVVWLQEEPENQGPWNFMRPRLQELLPASVKLRYIGRPEQGFVAEGSPDVHNRVQAEILAQALANDIH</sequence>
<dbReference type="PATRIC" id="fig|1048834.4.peg.2143"/>
<evidence type="ECO:0000256" key="3">
    <source>
        <dbReference type="ARBA" id="ARBA00023002"/>
    </source>
</evidence>
<reference evidence="8 9" key="1">
    <citation type="journal article" date="2011" name="J. Bacteriol.">
        <title>Complete Genome Sequence of Alicyclobacillus acidocaldarius Strain Tc-4-1.</title>
        <authorList>
            <person name="Chen Y."/>
            <person name="He Y."/>
            <person name="Zhang B."/>
            <person name="Yang J."/>
            <person name="Li W."/>
            <person name="Dong Z."/>
            <person name="Hu S."/>
        </authorList>
    </citation>
    <scope>NUCLEOTIDE SEQUENCE [LARGE SCALE GENOMIC DNA]</scope>
    <source>
        <strain evidence="8 9">Tc-4-1</strain>
    </source>
</reference>
<dbReference type="InterPro" id="IPR032106">
    <property type="entry name" value="2-oxogl_dehyd_N"/>
</dbReference>
<dbReference type="GO" id="GO:0005829">
    <property type="term" value="C:cytosol"/>
    <property type="evidence" value="ECO:0007669"/>
    <property type="project" value="TreeGrafter"/>
</dbReference>
<dbReference type="PANTHER" id="PTHR23152:SF4">
    <property type="entry name" value="2-OXOADIPATE DEHYDROGENASE COMPLEX COMPONENT E1"/>
    <property type="match status" value="1"/>
</dbReference>
<organism evidence="8 9">
    <name type="scientific">Alicyclobacillus acidocaldarius (strain Tc-4-1)</name>
    <name type="common">Bacillus acidocaldarius</name>
    <dbReference type="NCBI Taxonomy" id="1048834"/>
    <lineage>
        <taxon>Bacteria</taxon>
        <taxon>Bacillati</taxon>
        <taxon>Bacillota</taxon>
        <taxon>Bacilli</taxon>
        <taxon>Bacillales</taxon>
        <taxon>Alicyclobacillaceae</taxon>
        <taxon>Alicyclobacillus</taxon>
    </lineage>
</organism>
<dbReference type="InterPro" id="IPR029061">
    <property type="entry name" value="THDP-binding"/>
</dbReference>
<dbReference type="FunFam" id="3.40.50.970:FF:000036">
    <property type="entry name" value="2-oxoglutarate dehydrogenase E1 component"/>
    <property type="match status" value="1"/>
</dbReference>
<dbReference type="GO" id="GO:0006099">
    <property type="term" value="P:tricarboxylic acid cycle"/>
    <property type="evidence" value="ECO:0007669"/>
    <property type="project" value="TreeGrafter"/>
</dbReference>
<dbReference type="InterPro" id="IPR001017">
    <property type="entry name" value="DH_E1"/>
</dbReference>
<dbReference type="Pfam" id="PF16078">
    <property type="entry name" value="2-oxogl_dehyd_N"/>
    <property type="match status" value="1"/>
</dbReference>
<dbReference type="GO" id="GO:0004591">
    <property type="term" value="F:oxoglutarate dehydrogenase (succinyl-transferring) activity"/>
    <property type="evidence" value="ECO:0007669"/>
    <property type="project" value="UniProtKB-EC"/>
</dbReference>
<comment type="catalytic activity">
    <reaction evidence="6">
        <text>N(6)-[(R)-lipoyl]-L-lysyl-[protein] + 2-oxoglutarate + H(+) = N(6)-[(R)-S(8)-succinyldihydrolipoyl]-L-lysyl-[protein] + CO2</text>
        <dbReference type="Rhea" id="RHEA:12188"/>
        <dbReference type="Rhea" id="RHEA-COMP:10474"/>
        <dbReference type="Rhea" id="RHEA-COMP:20092"/>
        <dbReference type="ChEBI" id="CHEBI:15378"/>
        <dbReference type="ChEBI" id="CHEBI:16526"/>
        <dbReference type="ChEBI" id="CHEBI:16810"/>
        <dbReference type="ChEBI" id="CHEBI:83099"/>
        <dbReference type="ChEBI" id="CHEBI:83120"/>
        <dbReference type="EC" id="1.2.4.2"/>
    </reaction>
</comment>
<keyword evidence="3" id="KW-0560">Oxidoreductase</keyword>
<keyword evidence="5" id="KW-0324">Glycolysis</keyword>
<dbReference type="InterPro" id="IPR042179">
    <property type="entry name" value="KGD_C_sf"/>
</dbReference>
<dbReference type="CDD" id="cd02016">
    <property type="entry name" value="TPP_E1_OGDC_like"/>
    <property type="match status" value="1"/>
</dbReference>
<name>F8IFT5_ALIAT</name>
<comment type="cofactor">
    <cofactor evidence="1">
        <name>thiamine diphosphate</name>
        <dbReference type="ChEBI" id="CHEBI:58937"/>
    </cofactor>
</comment>
<proteinExistence type="predicted"/>
<dbReference type="Gene3D" id="3.40.50.11610">
    <property type="entry name" value="Multifunctional 2-oxoglutarate metabolism enzyme, C-terminal domain"/>
    <property type="match status" value="1"/>
</dbReference>
<evidence type="ECO:0000256" key="5">
    <source>
        <dbReference type="ARBA" id="ARBA00023152"/>
    </source>
</evidence>
<evidence type="ECO:0000256" key="2">
    <source>
        <dbReference type="ARBA" id="ARBA00012280"/>
    </source>
</evidence>
<evidence type="ECO:0000259" key="7">
    <source>
        <dbReference type="SMART" id="SM00861"/>
    </source>
</evidence>
<dbReference type="Gene3D" id="3.40.50.970">
    <property type="match status" value="1"/>
</dbReference>
<evidence type="ECO:0000256" key="4">
    <source>
        <dbReference type="ARBA" id="ARBA00023052"/>
    </source>
</evidence>
<dbReference type="EMBL" id="CP002902">
    <property type="protein sequence ID" value="AEJ44169.1"/>
    <property type="molecule type" value="Genomic_DNA"/>
</dbReference>
<dbReference type="STRING" id="1048834.TC41_2266"/>
<dbReference type="PANTHER" id="PTHR23152">
    <property type="entry name" value="2-OXOGLUTARATE DEHYDROGENASE"/>
    <property type="match status" value="1"/>
</dbReference>
<dbReference type="EC" id="1.2.4.2" evidence="2"/>
<dbReference type="Pfam" id="PF00676">
    <property type="entry name" value="E1_dh"/>
    <property type="match status" value="1"/>
</dbReference>
<dbReference type="PIRSF" id="PIRSF000157">
    <property type="entry name" value="Oxoglu_dh_E1"/>
    <property type="match status" value="1"/>
</dbReference>
<evidence type="ECO:0000256" key="1">
    <source>
        <dbReference type="ARBA" id="ARBA00001964"/>
    </source>
</evidence>
<dbReference type="eggNOG" id="COG0567">
    <property type="taxonomic scope" value="Bacteria"/>
</dbReference>
<gene>
    <name evidence="8" type="primary">sucA</name>
    <name evidence="8" type="ordered locus">TC41_2266</name>
</gene>
<dbReference type="HOGENOM" id="CLU_004709_1_0_9"/>
<dbReference type="SMART" id="SM00861">
    <property type="entry name" value="Transket_pyr"/>
    <property type="match status" value="1"/>
</dbReference>
<dbReference type="NCBIfam" id="NF008907">
    <property type="entry name" value="PRK12270.1"/>
    <property type="match status" value="1"/>
</dbReference>
<evidence type="ECO:0000313" key="9">
    <source>
        <dbReference type="Proteomes" id="UP000000292"/>
    </source>
</evidence>
<dbReference type="SUPFAM" id="SSF52518">
    <property type="entry name" value="Thiamin diphosphate-binding fold (THDP-binding)"/>
    <property type="match status" value="2"/>
</dbReference>
<dbReference type="NCBIfam" id="NF006914">
    <property type="entry name" value="PRK09404.1"/>
    <property type="match status" value="1"/>
</dbReference>
<dbReference type="Pfam" id="PF16870">
    <property type="entry name" value="OxoGdeHyase_C"/>
    <property type="match status" value="1"/>
</dbReference>
<dbReference type="NCBIfam" id="TIGR00239">
    <property type="entry name" value="2oxo_dh_E1"/>
    <property type="match status" value="1"/>
</dbReference>
<evidence type="ECO:0000313" key="8">
    <source>
        <dbReference type="EMBL" id="AEJ44169.1"/>
    </source>
</evidence>
<dbReference type="AlphaFoldDB" id="F8IFT5"/>
<dbReference type="InterPro" id="IPR011603">
    <property type="entry name" value="2oxoglutarate_DH_E1"/>
</dbReference>
<reference evidence="9" key="2">
    <citation type="submission" date="2011-06" db="EMBL/GenBank/DDBJ databases">
        <title>The complete genome sequence of Alicyclobacillus acidocaldarius sp. Tc-4-1.</title>
        <authorList>
            <person name="Chen Y."/>
            <person name="He Y."/>
            <person name="Dong Z."/>
            <person name="Hu S."/>
        </authorList>
    </citation>
    <scope>NUCLEOTIDE SEQUENCE [LARGE SCALE GENOMIC DNA]</scope>
    <source>
        <strain evidence="9">Tc-4-1</strain>
    </source>
</reference>
<dbReference type="GO" id="GO:0030976">
    <property type="term" value="F:thiamine pyrophosphate binding"/>
    <property type="evidence" value="ECO:0007669"/>
    <property type="project" value="InterPro"/>
</dbReference>
<dbReference type="Proteomes" id="UP000000292">
    <property type="component" value="Chromosome"/>
</dbReference>
<dbReference type="Pfam" id="PF02779">
    <property type="entry name" value="Transket_pyr"/>
    <property type="match status" value="1"/>
</dbReference>
<dbReference type="KEGG" id="aad:TC41_2266"/>
<keyword evidence="4" id="KW-0786">Thiamine pyrophosphate</keyword>
<dbReference type="GO" id="GO:0006096">
    <property type="term" value="P:glycolytic process"/>
    <property type="evidence" value="ECO:0007669"/>
    <property type="project" value="UniProtKB-KW"/>
</dbReference>
<dbReference type="InterPro" id="IPR005475">
    <property type="entry name" value="Transketolase-like_Pyr-bd"/>
</dbReference>
<protein>
    <recommendedName>
        <fullName evidence="2">oxoglutarate dehydrogenase (succinyl-transferring)</fullName>
        <ecNumber evidence="2">1.2.4.2</ecNumber>
    </recommendedName>
</protein>
<dbReference type="Gene3D" id="1.10.287.1150">
    <property type="entry name" value="TPP helical domain"/>
    <property type="match status" value="1"/>
</dbReference>
<accession>F8IFT5</accession>